<keyword evidence="1" id="KW-1133">Transmembrane helix</keyword>
<comment type="caution">
    <text evidence="2">The sequence shown here is derived from an EMBL/GenBank/DDBJ whole genome shotgun (WGS) entry which is preliminary data.</text>
</comment>
<evidence type="ECO:0000313" key="4">
    <source>
        <dbReference type="Proteomes" id="UP001642409"/>
    </source>
</evidence>
<feature type="transmembrane region" description="Helical" evidence="1">
    <location>
        <begin position="96"/>
        <end position="113"/>
    </location>
</feature>
<evidence type="ECO:0000313" key="2">
    <source>
        <dbReference type="EMBL" id="CAI9967358.1"/>
    </source>
</evidence>
<dbReference type="EMBL" id="CAXDID020000517">
    <property type="protein sequence ID" value="CAL6099170.1"/>
    <property type="molecule type" value="Genomic_DNA"/>
</dbReference>
<organism evidence="2">
    <name type="scientific">Hexamita inflata</name>
    <dbReference type="NCBI Taxonomy" id="28002"/>
    <lineage>
        <taxon>Eukaryota</taxon>
        <taxon>Metamonada</taxon>
        <taxon>Diplomonadida</taxon>
        <taxon>Hexamitidae</taxon>
        <taxon>Hexamitinae</taxon>
        <taxon>Hexamita</taxon>
    </lineage>
</organism>
<dbReference type="Proteomes" id="UP001642409">
    <property type="component" value="Unassembled WGS sequence"/>
</dbReference>
<evidence type="ECO:0000256" key="1">
    <source>
        <dbReference type="SAM" id="Phobius"/>
    </source>
</evidence>
<sequence>MAVILHCYLKSNSTKVYKYKLRFYILNLQVQLVLNISKDNLLLRGCEPNEVPPGSRRDQETTLRLWFSEHDSSRQRAPAPFRENLRDERRVHCLQFVTWFFVFGWVWAAVNGLKMIRKGRNPE</sequence>
<protein>
    <submittedName>
        <fullName evidence="3">Hypothetical_protein</fullName>
    </submittedName>
</protein>
<evidence type="ECO:0000313" key="3">
    <source>
        <dbReference type="EMBL" id="CAL6099170.1"/>
    </source>
</evidence>
<accession>A0AA86R0H0</accession>
<name>A0AA86R0H0_9EUKA</name>
<keyword evidence="1" id="KW-0812">Transmembrane</keyword>
<keyword evidence="4" id="KW-1185">Reference proteome</keyword>
<reference evidence="2" key="1">
    <citation type="submission" date="2023-06" db="EMBL/GenBank/DDBJ databases">
        <authorList>
            <person name="Kurt Z."/>
        </authorList>
    </citation>
    <scope>NUCLEOTIDE SEQUENCE</scope>
</reference>
<dbReference type="AlphaFoldDB" id="A0AA86R0H0"/>
<dbReference type="EMBL" id="CATOUU010001022">
    <property type="protein sequence ID" value="CAI9967358.1"/>
    <property type="molecule type" value="Genomic_DNA"/>
</dbReference>
<gene>
    <name evidence="2" type="ORF">HINF_LOCUS55003</name>
    <name evidence="3" type="ORF">HINF_LOCUS69953</name>
</gene>
<keyword evidence="1" id="KW-0472">Membrane</keyword>
<reference evidence="3 4" key="2">
    <citation type="submission" date="2024-07" db="EMBL/GenBank/DDBJ databases">
        <authorList>
            <person name="Akdeniz Z."/>
        </authorList>
    </citation>
    <scope>NUCLEOTIDE SEQUENCE [LARGE SCALE GENOMIC DNA]</scope>
</reference>
<proteinExistence type="predicted"/>